<comment type="caution">
    <text evidence="6">The sequence shown here is derived from an EMBL/GenBank/DDBJ whole genome shotgun (WGS) entry which is preliminary data.</text>
</comment>
<evidence type="ECO:0000256" key="2">
    <source>
        <dbReference type="ARBA" id="ARBA00022692"/>
    </source>
</evidence>
<evidence type="ECO:0000256" key="1">
    <source>
        <dbReference type="ARBA" id="ARBA00004141"/>
    </source>
</evidence>
<evidence type="ECO:0000256" key="3">
    <source>
        <dbReference type="ARBA" id="ARBA00022989"/>
    </source>
</evidence>
<evidence type="ECO:0000259" key="5">
    <source>
        <dbReference type="Pfam" id="PF00005"/>
    </source>
</evidence>
<keyword evidence="3" id="KW-1133">Transmembrane helix</keyword>
<dbReference type="PANTHER" id="PTHR24221:SF654">
    <property type="entry name" value="ATP-BINDING CASSETTE SUB-FAMILY B MEMBER 6"/>
    <property type="match status" value="1"/>
</dbReference>
<protein>
    <submittedName>
        <fullName evidence="6">ABC transporter, ATP-binding protein</fullName>
    </submittedName>
</protein>
<name>K1RM92_9ZZZZ</name>
<dbReference type="GO" id="GO:0016887">
    <property type="term" value="F:ATP hydrolysis activity"/>
    <property type="evidence" value="ECO:0007669"/>
    <property type="project" value="InterPro"/>
</dbReference>
<dbReference type="InterPro" id="IPR039421">
    <property type="entry name" value="Type_1_exporter"/>
</dbReference>
<dbReference type="AlphaFoldDB" id="K1RM92"/>
<keyword evidence="6" id="KW-0067">ATP-binding</keyword>
<evidence type="ECO:0000313" key="6">
    <source>
        <dbReference type="EMBL" id="EKC44629.1"/>
    </source>
</evidence>
<dbReference type="EMBL" id="AJWY01014130">
    <property type="protein sequence ID" value="EKC44629.1"/>
    <property type="molecule type" value="Genomic_DNA"/>
</dbReference>
<accession>K1RM92</accession>
<dbReference type="InterPro" id="IPR036640">
    <property type="entry name" value="ABC1_TM_sf"/>
</dbReference>
<dbReference type="Gene3D" id="3.40.50.300">
    <property type="entry name" value="P-loop containing nucleotide triphosphate hydrolases"/>
    <property type="match status" value="1"/>
</dbReference>
<dbReference type="InterPro" id="IPR027417">
    <property type="entry name" value="P-loop_NTPase"/>
</dbReference>
<dbReference type="InterPro" id="IPR003439">
    <property type="entry name" value="ABC_transporter-like_ATP-bd"/>
</dbReference>
<comment type="subcellular location">
    <subcellularLocation>
        <location evidence="1">Membrane</location>
        <topology evidence="1">Multi-pass membrane protein</topology>
    </subcellularLocation>
</comment>
<dbReference type="GO" id="GO:0005524">
    <property type="term" value="F:ATP binding"/>
    <property type="evidence" value="ECO:0007669"/>
    <property type="project" value="UniProtKB-KW"/>
</dbReference>
<dbReference type="SUPFAM" id="SSF52540">
    <property type="entry name" value="P-loop containing nucleoside triphosphate hydrolases"/>
    <property type="match status" value="1"/>
</dbReference>
<evidence type="ECO:0000256" key="4">
    <source>
        <dbReference type="ARBA" id="ARBA00023136"/>
    </source>
</evidence>
<organism evidence="6">
    <name type="scientific">human gut metagenome</name>
    <dbReference type="NCBI Taxonomy" id="408170"/>
    <lineage>
        <taxon>unclassified sequences</taxon>
        <taxon>metagenomes</taxon>
        <taxon>organismal metagenomes</taxon>
    </lineage>
</organism>
<gene>
    <name evidence="6" type="ORF">LEA_20561</name>
</gene>
<feature type="non-terminal residue" evidence="6">
    <location>
        <position position="210"/>
    </location>
</feature>
<keyword evidence="4" id="KW-0472">Membrane</keyword>
<keyword evidence="6" id="KW-0547">Nucleotide-binding</keyword>
<dbReference type="GO" id="GO:0016020">
    <property type="term" value="C:membrane"/>
    <property type="evidence" value="ECO:0007669"/>
    <property type="project" value="UniProtKB-SubCell"/>
</dbReference>
<dbReference type="PANTHER" id="PTHR24221">
    <property type="entry name" value="ATP-BINDING CASSETTE SUB-FAMILY B"/>
    <property type="match status" value="1"/>
</dbReference>
<dbReference type="Pfam" id="PF00005">
    <property type="entry name" value="ABC_tran"/>
    <property type="match status" value="1"/>
</dbReference>
<proteinExistence type="predicted"/>
<reference evidence="6" key="1">
    <citation type="journal article" date="2013" name="Environ. Microbiol.">
        <title>Microbiota from the distal guts of lean and obese adolescents exhibit partial functional redundancy besides clear differences in community structure.</title>
        <authorList>
            <person name="Ferrer M."/>
            <person name="Ruiz A."/>
            <person name="Lanza F."/>
            <person name="Haange S.B."/>
            <person name="Oberbach A."/>
            <person name="Till H."/>
            <person name="Bargiela R."/>
            <person name="Campoy C."/>
            <person name="Segura M.T."/>
            <person name="Richter M."/>
            <person name="von Bergen M."/>
            <person name="Seifert J."/>
            <person name="Suarez A."/>
        </authorList>
    </citation>
    <scope>NUCLEOTIDE SEQUENCE</scope>
</reference>
<dbReference type="SUPFAM" id="SSF90123">
    <property type="entry name" value="ABC transporter transmembrane region"/>
    <property type="match status" value="1"/>
</dbReference>
<dbReference type="GO" id="GO:0042626">
    <property type="term" value="F:ATPase-coupled transmembrane transporter activity"/>
    <property type="evidence" value="ECO:0007669"/>
    <property type="project" value="TreeGrafter"/>
</dbReference>
<keyword evidence="2" id="KW-0812">Transmembrane</keyword>
<sequence>MFDSKDMMCDKADYYSNETIDTFREQYKAQYKYMQYSNLTNGLRDGLSYFYIGFKALTGAITLGDFTMCVSSASTLYWGLYSIVDNIAATVKACGYAYEYLKFDAISDRMTKGDKPVSDGEHVIEFRNVSFKYPRSENYVLRNINITIKQGEHLSVVGLNGAGKTTFIKLLCRMYDVTDGEILIDNINIKDYSDSEYRKLFSVVFQDFEL</sequence>
<feature type="domain" description="ABC transporter" evidence="5">
    <location>
        <begin position="141"/>
        <end position="209"/>
    </location>
</feature>
<dbReference type="Gene3D" id="1.20.1560.10">
    <property type="entry name" value="ABC transporter type 1, transmembrane domain"/>
    <property type="match status" value="1"/>
</dbReference>